<evidence type="ECO:0000313" key="2">
    <source>
        <dbReference type="Proteomes" id="UP000297646"/>
    </source>
</evidence>
<dbReference type="EMBL" id="PVSN01000071">
    <property type="protein sequence ID" value="TGE71006.1"/>
    <property type="molecule type" value="Genomic_DNA"/>
</dbReference>
<gene>
    <name evidence="1" type="ORF">C6P11_09660</name>
</gene>
<evidence type="ECO:0000313" key="1">
    <source>
        <dbReference type="EMBL" id="TGE71006.1"/>
    </source>
</evidence>
<comment type="caution">
    <text evidence="1">The sequence shown here is derived from an EMBL/GenBank/DDBJ whole genome shotgun (WGS) entry which is preliminary data.</text>
</comment>
<accession>A0A4Z0RUD1</accession>
<proteinExistence type="predicted"/>
<reference evidence="1 2" key="1">
    <citation type="submission" date="2018-03" db="EMBL/GenBank/DDBJ databases">
        <title>Genome sequencing of Weissella confusa isolates.</title>
        <authorList>
            <person name="Kajala I."/>
            <person name="Baruah R."/>
            <person name="Bergsveinson J."/>
            <person name="Juvonen R."/>
            <person name="Ziola B."/>
        </authorList>
    </citation>
    <scope>NUCLEOTIDE SEQUENCE [LARGE SCALE GENOMIC DNA]</scope>
    <source>
        <strain evidence="1 2">VTT E-062653</strain>
    </source>
</reference>
<organism evidence="1 2">
    <name type="scientific">Weissella confusa</name>
    <name type="common">Lactobacillus confusus</name>
    <dbReference type="NCBI Taxonomy" id="1583"/>
    <lineage>
        <taxon>Bacteria</taxon>
        <taxon>Bacillati</taxon>
        <taxon>Bacillota</taxon>
        <taxon>Bacilli</taxon>
        <taxon>Lactobacillales</taxon>
        <taxon>Lactobacillaceae</taxon>
        <taxon>Weissella</taxon>
    </lineage>
</organism>
<sequence>MAGIDMPILNAVRKVIDLKHISVRDILQHTAISSGRYYTFINGQGDITVHKLHAILKTLNVGLAEIGMYMPREEMAQEQTFDQMMAAIDSYRQTRSVTGIIELAKNGDDWGVATLPEEMIVRLKPVLLDLLRRSENYTLAEIKVVLLYLNYFTYDDLREQYKKLLRGIRLQIQISEEHGGAIRHEAVQVISMLLFELIVMHAEHGQRAFMDELVEIFYSMKLKVDDWTTSVLREVINVIRLVIAGKQSLANQKYDTVREMIRIFQPEENWPYFERVMGESFESFTLQFLWVELEGNHGMAIG</sequence>
<dbReference type="AlphaFoldDB" id="A0A4Z0RUD1"/>
<dbReference type="OrthoDB" id="2146329at2"/>
<name>A0A4Z0RUD1_WEICO</name>
<dbReference type="RefSeq" id="WP_135520666.1">
    <property type="nucleotide sequence ID" value="NZ_PVSN01000071.1"/>
</dbReference>
<protein>
    <submittedName>
        <fullName evidence="1">Uncharacterized protein</fullName>
    </submittedName>
</protein>
<dbReference type="Proteomes" id="UP000297646">
    <property type="component" value="Unassembled WGS sequence"/>
</dbReference>